<protein>
    <submittedName>
        <fullName evidence="4">Putative SNARE associated golgi family protein</fullName>
    </submittedName>
</protein>
<keyword evidence="2" id="KW-0732">Signal</keyword>
<dbReference type="PANTHER" id="PTHR47699">
    <property type="entry name" value="SNARE ASSOCIATED GOLGI PROTEIN FAMILY"/>
    <property type="match status" value="1"/>
</dbReference>
<keyword evidence="1" id="KW-1133">Transmembrane helix</keyword>
<dbReference type="EMBL" id="PSQE01000007">
    <property type="protein sequence ID" value="RHN44020.1"/>
    <property type="molecule type" value="Genomic_DNA"/>
</dbReference>
<evidence type="ECO:0000256" key="2">
    <source>
        <dbReference type="SAM" id="SignalP"/>
    </source>
</evidence>
<organism evidence="4">
    <name type="scientific">Medicago truncatula</name>
    <name type="common">Barrel medic</name>
    <name type="synonym">Medicago tribuloides</name>
    <dbReference type="NCBI Taxonomy" id="3880"/>
    <lineage>
        <taxon>Eukaryota</taxon>
        <taxon>Viridiplantae</taxon>
        <taxon>Streptophyta</taxon>
        <taxon>Embryophyta</taxon>
        <taxon>Tracheophyta</taxon>
        <taxon>Spermatophyta</taxon>
        <taxon>Magnoliopsida</taxon>
        <taxon>eudicotyledons</taxon>
        <taxon>Gunneridae</taxon>
        <taxon>Pentapetalae</taxon>
        <taxon>rosids</taxon>
        <taxon>fabids</taxon>
        <taxon>Fabales</taxon>
        <taxon>Fabaceae</taxon>
        <taxon>Papilionoideae</taxon>
        <taxon>50 kb inversion clade</taxon>
        <taxon>NPAAA clade</taxon>
        <taxon>Hologalegina</taxon>
        <taxon>IRL clade</taxon>
        <taxon>Trifolieae</taxon>
        <taxon>Medicago</taxon>
    </lineage>
</organism>
<proteinExistence type="predicted"/>
<dbReference type="Proteomes" id="UP000265566">
    <property type="component" value="Chromosome 7"/>
</dbReference>
<dbReference type="AlphaFoldDB" id="A0A396GSK3"/>
<feature type="signal peptide" evidence="2">
    <location>
        <begin position="1"/>
        <end position="26"/>
    </location>
</feature>
<dbReference type="Gramene" id="rna38064">
    <property type="protein sequence ID" value="RHN44020.1"/>
    <property type="gene ID" value="gene38064"/>
</dbReference>
<gene>
    <name evidence="4" type="ORF">MtrunA17_Chr7g0214791</name>
</gene>
<feature type="chain" id="PRO_5017331205" evidence="2">
    <location>
        <begin position="27"/>
        <end position="351"/>
    </location>
</feature>
<evidence type="ECO:0000259" key="3">
    <source>
        <dbReference type="Pfam" id="PF09335"/>
    </source>
</evidence>
<dbReference type="InterPro" id="IPR032816">
    <property type="entry name" value="VTT_dom"/>
</dbReference>
<accession>A0A396GSK3</accession>
<feature type="transmembrane region" description="Helical" evidence="1">
    <location>
        <begin position="47"/>
        <end position="67"/>
    </location>
</feature>
<dbReference type="Pfam" id="PF09335">
    <property type="entry name" value="VTT_dom"/>
    <property type="match status" value="1"/>
</dbReference>
<name>A0A396GSK3_MEDTR</name>
<evidence type="ECO:0000256" key="1">
    <source>
        <dbReference type="SAM" id="Phobius"/>
    </source>
</evidence>
<feature type="transmembrane region" description="Helical" evidence="1">
    <location>
        <begin position="79"/>
        <end position="102"/>
    </location>
</feature>
<comment type="caution">
    <text evidence="4">The sequence shown here is derived from an EMBL/GenBank/DDBJ whole genome shotgun (WGS) entry which is preliminary data.</text>
</comment>
<keyword evidence="1" id="KW-0812">Transmembrane</keyword>
<reference evidence="4" key="1">
    <citation type="journal article" date="2018" name="Nat. Plants">
        <title>Whole-genome landscape of Medicago truncatula symbiotic genes.</title>
        <authorList>
            <person name="Pecrix Y."/>
            <person name="Gamas P."/>
            <person name="Carrere S."/>
        </authorList>
    </citation>
    <scope>NUCLEOTIDE SEQUENCE</scope>
    <source>
        <tissue evidence="4">Leaves</tissue>
    </source>
</reference>
<feature type="transmembrane region" description="Helical" evidence="1">
    <location>
        <begin position="305"/>
        <end position="323"/>
    </location>
</feature>
<evidence type="ECO:0000313" key="4">
    <source>
        <dbReference type="EMBL" id="RHN44020.1"/>
    </source>
</evidence>
<feature type="domain" description="VTT" evidence="3">
    <location>
        <begin position="67"/>
        <end position="188"/>
    </location>
</feature>
<keyword evidence="1" id="KW-0472">Membrane</keyword>
<sequence>MAGWWWKTAVLIAISALLLRSYGGEAIGIGFDKESFMKWMRDLSDKLGVWAIPLYIAIHTISIALCLPSAIFLETAASLLFGWFASVLCVFSAKILAASLSFSIGRLVFRNSTSAMDWARRNKYFKILANGVERDGWKFVLLARFSPVPSYIINYTLAATEVRFFLDFLLPTIVGCIPMILQNTSIGSLAGAAVATASGSKKSQFWLVFRNSTSAMDWARRNKYFKILANGVERDGWKFVLLARFSPVPSYIINYTLAATEVRFFLDFLLPTIVGCIPMILQNTSIGSLAGAAVATASGSKKSQFWSYFFPIVGILSSVLISLRIKKYSSQISVPEISSDKDNTVESKQQK</sequence>
<dbReference type="PANTHER" id="PTHR47699:SF1">
    <property type="entry name" value="SNARE ASSOCIATED GOLGI PROTEIN FAMILY"/>
    <property type="match status" value="1"/>
</dbReference>